<dbReference type="FunFam" id="3.40.50.720:FF:000115">
    <property type="entry name" value="3-oxoacyl-[acyl-carrier-protein] reductase FabG"/>
    <property type="match status" value="1"/>
</dbReference>
<evidence type="ECO:0000256" key="7">
    <source>
        <dbReference type="ARBA" id="ARBA00048508"/>
    </source>
</evidence>
<dbReference type="PRINTS" id="PR00081">
    <property type="entry name" value="GDHRDH"/>
</dbReference>
<evidence type="ECO:0000256" key="9">
    <source>
        <dbReference type="PIRSR" id="PIRSR611284-2"/>
    </source>
</evidence>
<dbReference type="PANTHER" id="PTHR42879">
    <property type="entry name" value="3-OXOACYL-(ACYL-CARRIER-PROTEIN) REDUCTASE"/>
    <property type="match status" value="1"/>
</dbReference>
<comment type="pathway">
    <text evidence="1 10">Lipid metabolism; fatty acid biosynthesis.</text>
</comment>
<dbReference type="CDD" id="cd05333">
    <property type="entry name" value="BKR_SDR_c"/>
    <property type="match status" value="1"/>
</dbReference>
<dbReference type="GO" id="GO:0004316">
    <property type="term" value="F:3-oxoacyl-[acyl-carrier-protein] reductase (NADPH) activity"/>
    <property type="evidence" value="ECO:0007669"/>
    <property type="project" value="UniProtKB-UniRule"/>
</dbReference>
<dbReference type="PANTHER" id="PTHR42879:SF2">
    <property type="entry name" value="3-OXOACYL-[ACYL-CARRIER-PROTEIN] REDUCTASE FABG"/>
    <property type="match status" value="1"/>
</dbReference>
<evidence type="ECO:0000256" key="6">
    <source>
        <dbReference type="ARBA" id="ARBA00023221"/>
    </source>
</evidence>
<name>A0A0E3JM84_CLOSL</name>
<dbReference type="KEGG" id="csq:CSCA_0648"/>
<comment type="subunit">
    <text evidence="10">Homotetramer.</text>
</comment>
<feature type="binding site" evidence="9">
    <location>
        <begin position="15"/>
        <end position="18"/>
    </location>
    <ligand>
        <name>NADP(+)</name>
        <dbReference type="ChEBI" id="CHEBI:58349"/>
    </ligand>
</feature>
<dbReference type="Gene3D" id="3.40.50.720">
    <property type="entry name" value="NAD(P)-binding Rossmann-like Domain"/>
    <property type="match status" value="1"/>
</dbReference>
<dbReference type="SUPFAM" id="SSF51735">
    <property type="entry name" value="NAD(P)-binding Rossmann-fold domains"/>
    <property type="match status" value="1"/>
</dbReference>
<evidence type="ECO:0000256" key="8">
    <source>
        <dbReference type="PIRSR" id="PIRSR611284-1"/>
    </source>
</evidence>
<dbReference type="EMBL" id="CP009933">
    <property type="protein sequence ID" value="AKA67773.1"/>
    <property type="molecule type" value="Genomic_DNA"/>
</dbReference>
<feature type="binding site" evidence="9">
    <location>
        <begin position="158"/>
        <end position="162"/>
    </location>
    <ligand>
        <name>NADP(+)</name>
        <dbReference type="ChEBI" id="CHEBI:58349"/>
    </ligand>
</feature>
<dbReference type="NCBIfam" id="NF005559">
    <property type="entry name" value="PRK07231.1"/>
    <property type="match status" value="1"/>
</dbReference>
<evidence type="ECO:0000256" key="4">
    <source>
        <dbReference type="ARBA" id="ARBA00022857"/>
    </source>
</evidence>
<dbReference type="Pfam" id="PF13561">
    <property type="entry name" value="adh_short_C2"/>
    <property type="match status" value="1"/>
</dbReference>
<dbReference type="PRINTS" id="PR00080">
    <property type="entry name" value="SDRFAMILY"/>
</dbReference>
<dbReference type="SMART" id="SM00822">
    <property type="entry name" value="PKS_KR"/>
    <property type="match status" value="1"/>
</dbReference>
<evidence type="ECO:0000313" key="12">
    <source>
        <dbReference type="EMBL" id="AKA67773.1"/>
    </source>
</evidence>
<dbReference type="GO" id="GO:0006633">
    <property type="term" value="P:fatty acid biosynthetic process"/>
    <property type="evidence" value="ECO:0007669"/>
    <property type="project" value="UniProtKB-UniPathway"/>
</dbReference>
<proteinExistence type="inferred from homology"/>
<dbReference type="HOGENOM" id="CLU_010194_1_3_9"/>
<sequence length="251" mass="26745">MIDLGLTNKIALITGGTRGLGRAIAEKLAAEKVKIVVTGTNEERAKQAANEILSAYDVETLGLKHDVSSEESTKEVVKAIIARFKRIDILVNNAGVTSDGIMMTMKKEKWDKVIITNLTGAFNCTKFVSKQMLRQKSGSIVNMASVVGITGNVGQANYAASKAGLIGFTKTAARELADRGIKVNAVAPGYIATDMTAALPEKVTEEMLSKIPMKAYGRPEAVASAVLFLVSNMSEYITGQVINVDGGMVMQ</sequence>
<dbReference type="STRING" id="1548.CSCA_0648"/>
<keyword evidence="6" id="KW-0753">Steroid metabolism</keyword>
<evidence type="ECO:0000256" key="3">
    <source>
        <dbReference type="ARBA" id="ARBA00012948"/>
    </source>
</evidence>
<organism evidence="12 13">
    <name type="scientific">Clostridium scatologenes</name>
    <dbReference type="NCBI Taxonomy" id="1548"/>
    <lineage>
        <taxon>Bacteria</taxon>
        <taxon>Bacillati</taxon>
        <taxon>Bacillota</taxon>
        <taxon>Clostridia</taxon>
        <taxon>Eubacteriales</taxon>
        <taxon>Clostridiaceae</taxon>
        <taxon>Clostridium</taxon>
    </lineage>
</organism>
<dbReference type="GO" id="GO:0051287">
    <property type="term" value="F:NAD binding"/>
    <property type="evidence" value="ECO:0007669"/>
    <property type="project" value="UniProtKB-UniRule"/>
</dbReference>
<keyword evidence="10" id="KW-0444">Lipid biosynthesis</keyword>
<dbReference type="InterPro" id="IPR036291">
    <property type="entry name" value="NAD(P)-bd_dom_sf"/>
</dbReference>
<evidence type="ECO:0000256" key="10">
    <source>
        <dbReference type="RuleBase" id="RU366074"/>
    </source>
</evidence>
<dbReference type="InterPro" id="IPR057326">
    <property type="entry name" value="KR_dom"/>
</dbReference>
<dbReference type="EC" id="1.1.1.100" evidence="3 10"/>
<keyword evidence="10" id="KW-0275">Fatty acid biosynthesis</keyword>
<dbReference type="GO" id="GO:0008202">
    <property type="term" value="P:steroid metabolic process"/>
    <property type="evidence" value="ECO:0007669"/>
    <property type="project" value="UniProtKB-KW"/>
</dbReference>
<dbReference type="RefSeq" id="WP_029954787.1">
    <property type="nucleotide sequence ID" value="NZ_CP009933.1"/>
</dbReference>
<dbReference type="InterPro" id="IPR011284">
    <property type="entry name" value="3oxo_ACP_reduc"/>
</dbReference>
<dbReference type="NCBIfam" id="TIGR01830">
    <property type="entry name" value="3oxo_ACP_reduc"/>
    <property type="match status" value="1"/>
</dbReference>
<keyword evidence="13" id="KW-1185">Reference proteome</keyword>
<reference evidence="12 13" key="1">
    <citation type="journal article" date="2015" name="J. Biotechnol.">
        <title>Complete genome sequence of a malodorant-producing acetogen, Clostridium scatologenes ATCC 25775(T).</title>
        <authorList>
            <person name="Zhu Z."/>
            <person name="Guo T."/>
            <person name="Zheng H."/>
            <person name="Song T."/>
            <person name="Ouyang P."/>
            <person name="Xie J."/>
        </authorList>
    </citation>
    <scope>NUCLEOTIDE SEQUENCE [LARGE SCALE GENOMIC DNA]</scope>
    <source>
        <strain evidence="12 13">ATCC 25775</strain>
    </source>
</reference>
<comment type="function">
    <text evidence="10">Catalyzes the NADPH-dependent reduction of beta-ketoacyl-ACP substrates to beta-hydroxyacyl-ACP products, the first reductive step in the elongation cycle of fatty acid biosynthesis.</text>
</comment>
<accession>A0A0E3JM84</accession>
<dbReference type="InterPro" id="IPR050259">
    <property type="entry name" value="SDR"/>
</dbReference>
<keyword evidence="10" id="KW-0276">Fatty acid metabolism</keyword>
<dbReference type="NCBIfam" id="NF009466">
    <property type="entry name" value="PRK12826.1-2"/>
    <property type="match status" value="1"/>
</dbReference>
<feature type="binding site" evidence="9">
    <location>
        <position position="93"/>
    </location>
    <ligand>
        <name>NADP(+)</name>
        <dbReference type="ChEBI" id="CHEBI:58349"/>
    </ligand>
</feature>
<evidence type="ECO:0000256" key="2">
    <source>
        <dbReference type="ARBA" id="ARBA00006484"/>
    </source>
</evidence>
<gene>
    <name evidence="12" type="ORF">CSCA_0648</name>
</gene>
<evidence type="ECO:0000256" key="1">
    <source>
        <dbReference type="ARBA" id="ARBA00005194"/>
    </source>
</evidence>
<keyword evidence="5 10" id="KW-0560">Oxidoreductase</keyword>
<dbReference type="InterPro" id="IPR002347">
    <property type="entry name" value="SDR_fam"/>
</dbReference>
<feature type="active site" description="Proton acceptor" evidence="8">
    <location>
        <position position="158"/>
    </location>
</feature>
<keyword evidence="4 9" id="KW-0521">NADP</keyword>
<feature type="binding site" evidence="9">
    <location>
        <position position="191"/>
    </location>
    <ligand>
        <name>NADP(+)</name>
        <dbReference type="ChEBI" id="CHEBI:58349"/>
    </ligand>
</feature>
<keyword evidence="10" id="KW-0443">Lipid metabolism</keyword>
<protein>
    <recommendedName>
        <fullName evidence="3 10">3-oxoacyl-[acyl-carrier-protein] reductase</fullName>
        <ecNumber evidence="3 10">1.1.1.100</ecNumber>
    </recommendedName>
</protein>
<comment type="catalytic activity">
    <reaction evidence="7 10">
        <text>a (3R)-hydroxyacyl-[ACP] + NADP(+) = a 3-oxoacyl-[ACP] + NADPH + H(+)</text>
        <dbReference type="Rhea" id="RHEA:17397"/>
        <dbReference type="Rhea" id="RHEA-COMP:9916"/>
        <dbReference type="Rhea" id="RHEA-COMP:9945"/>
        <dbReference type="ChEBI" id="CHEBI:15378"/>
        <dbReference type="ChEBI" id="CHEBI:57783"/>
        <dbReference type="ChEBI" id="CHEBI:58349"/>
        <dbReference type="ChEBI" id="CHEBI:78776"/>
        <dbReference type="ChEBI" id="CHEBI:78827"/>
        <dbReference type="EC" id="1.1.1.100"/>
    </reaction>
</comment>
<feature type="binding site" evidence="9">
    <location>
        <position position="40"/>
    </location>
    <ligand>
        <name>NADP(+)</name>
        <dbReference type="ChEBI" id="CHEBI:58349"/>
    </ligand>
</feature>
<dbReference type="InterPro" id="IPR020904">
    <property type="entry name" value="Sc_DH/Rdtase_CS"/>
</dbReference>
<dbReference type="Proteomes" id="UP000033115">
    <property type="component" value="Chromosome"/>
</dbReference>
<dbReference type="AlphaFoldDB" id="A0A0E3JM84"/>
<evidence type="ECO:0000259" key="11">
    <source>
        <dbReference type="SMART" id="SM00822"/>
    </source>
</evidence>
<evidence type="ECO:0000313" key="13">
    <source>
        <dbReference type="Proteomes" id="UP000033115"/>
    </source>
</evidence>
<comment type="similarity">
    <text evidence="2 10">Belongs to the short-chain dehydrogenases/reductases (SDR) family.</text>
</comment>
<dbReference type="PROSITE" id="PS00061">
    <property type="entry name" value="ADH_SHORT"/>
    <property type="match status" value="1"/>
</dbReference>
<evidence type="ECO:0000256" key="5">
    <source>
        <dbReference type="ARBA" id="ARBA00023002"/>
    </source>
</evidence>
<feature type="domain" description="Ketoreductase" evidence="11">
    <location>
        <begin position="9"/>
        <end position="189"/>
    </location>
</feature>
<dbReference type="UniPathway" id="UPA00094"/>